<dbReference type="STRING" id="69332.A0A388KUR8"/>
<proteinExistence type="inferred from homology"/>
<dbReference type="Gramene" id="GBG73789">
    <property type="protein sequence ID" value="GBG73789"/>
    <property type="gene ID" value="CBR_g17128"/>
</dbReference>
<dbReference type="GO" id="GO:0005524">
    <property type="term" value="F:ATP binding"/>
    <property type="evidence" value="ECO:0007669"/>
    <property type="project" value="UniProtKB-KW"/>
</dbReference>
<organism evidence="8 9">
    <name type="scientific">Chara braunii</name>
    <name type="common">Braun's stonewort</name>
    <dbReference type="NCBI Taxonomy" id="69332"/>
    <lineage>
        <taxon>Eukaryota</taxon>
        <taxon>Viridiplantae</taxon>
        <taxon>Streptophyta</taxon>
        <taxon>Charophyceae</taxon>
        <taxon>Charales</taxon>
        <taxon>Characeae</taxon>
        <taxon>Chara</taxon>
    </lineage>
</organism>
<dbReference type="PROSITE" id="PS51440">
    <property type="entry name" value="TIM_2"/>
    <property type="match status" value="1"/>
</dbReference>
<evidence type="ECO:0000313" key="8">
    <source>
        <dbReference type="EMBL" id="GBG73789.1"/>
    </source>
</evidence>
<comment type="subunit">
    <text evidence="2">Homodimer.</text>
</comment>
<dbReference type="InterPro" id="IPR013126">
    <property type="entry name" value="Hsp_70_fam"/>
</dbReference>
<comment type="caution">
    <text evidence="8">The sequence shown here is derived from an EMBL/GenBank/DDBJ whole genome shotgun (WGS) entry which is preliminary data.</text>
</comment>
<comment type="pathway">
    <text evidence="6">Carbohydrate biosynthesis.</text>
</comment>
<evidence type="ECO:0000256" key="6">
    <source>
        <dbReference type="ARBA" id="ARBA00024331"/>
    </source>
</evidence>
<dbReference type="Gene3D" id="3.30.420.40">
    <property type="match status" value="2"/>
</dbReference>
<dbReference type="GO" id="GO:0140662">
    <property type="term" value="F:ATP-dependent protein folding chaperone"/>
    <property type="evidence" value="ECO:0007669"/>
    <property type="project" value="InterPro"/>
</dbReference>
<dbReference type="Proteomes" id="UP000265515">
    <property type="component" value="Unassembled WGS sequence"/>
</dbReference>
<evidence type="ECO:0000256" key="4">
    <source>
        <dbReference type="ARBA" id="ARBA00022840"/>
    </source>
</evidence>
<dbReference type="Gene3D" id="3.20.20.70">
    <property type="entry name" value="Aldolase class I"/>
    <property type="match status" value="1"/>
</dbReference>
<feature type="region of interest" description="Disordered" evidence="7">
    <location>
        <begin position="1023"/>
        <end position="1071"/>
    </location>
</feature>
<evidence type="ECO:0000256" key="5">
    <source>
        <dbReference type="ARBA" id="ARBA00023235"/>
    </source>
</evidence>
<dbReference type="EMBL" id="BFEA01000189">
    <property type="protein sequence ID" value="GBG73789.1"/>
    <property type="molecule type" value="Genomic_DNA"/>
</dbReference>
<dbReference type="Gene3D" id="3.30.30.30">
    <property type="match status" value="1"/>
</dbReference>
<evidence type="ECO:0000256" key="7">
    <source>
        <dbReference type="SAM" id="MobiDB-lite"/>
    </source>
</evidence>
<sequence>MEDDLCIGIDFGASNLRAAVYIQKAGECFPIPNDFLRTWTPSVVACGEDDCLVGEYAKSHNRDQQAGGMEVFFEVKRAIGGTSADAFGEKDGKPKGLPFKKTMSGFRANIPKMMKSVSVEDLLSLLLARIKRDAESFLSRPVKRDVKRAVIAVPGHFTAPQANAISSAAKRAGLDIRLVHELQAAARAFCFDNRGRSTAAHTGIVMLFDLGDSHLDIARADIQASRVVAFSHVIRDKATGGRVFDEIIRSRMYDSRPRGSAEVSSAPSRWRVKRDCVEVKEKVCSDKLSSKDEAYLPARVTPLDHGGQEVPTPRSSDFYSLIDSAVKGWKKGLDTPLSKIRSPQGPAIMILLALGRSCKIPSVRTMLDKFGSKFNCPVKYLGDDTIARGAAMMWDEALVPAGAMAMAEERSLGSTSGRDQSVPLLGRQPETSHDPSGDLCGCWTQLNGGASSGHPPYPPGGISYSMTASSVPEGHAYGPGGSYVTGYGGGTQYRAPVNANRQQWSQGGGGASSQGQQFSGSTGGIGPAEISNSGYNAYPAAATAANGQQLSCQSTHYEALLLLSNWSTMRFYLEAMKTVFGEDVIYSLHDGTPAGQRIFQMEKKTTTKFSVDDYEQAKEDFKRLLWEGDLGKSRRPFLLVECWDSESGFESLSNLEKGMTCFRGAFDAGLCEFVVAPHLLYLSEAIDVMKAAERSSQTVSKFRLCAQNFKVPAGESSGSENAATRTVSGKKDRASCSAVVQNQASAAKEEAVEEKDGDEQHLHTNWLTGNGFEYVIAGKRHRRVFESAEEVGGMVRDALLKDLKVIACIVDTNGLQDCREQLQGIRDKVDSEESWQNIVIAYEPVWPQEWLSRQQQFSPLSRMQLMVSFIRHWLATEVSLLTAHSTRIVYAGPLVKDIDVQSLETVQFLDGLLLQGASVAHLSQTTNLVDWIKRRVSSTSAGPRLPMQRRSGQSTGHEYPIPRSGVDAPRSPRCPTSENMLPAQRNRSTGVEAHRSYQGPIEVQRSTPIPIGPAVDDTIRGEVPPAGSYLTWQSGRDSNGGPGNDKFAMKPPANVRKSHGTCEDAPRPWRG</sequence>
<feature type="compositionally biased region" description="Polar residues" evidence="7">
    <location>
        <begin position="974"/>
        <end position="988"/>
    </location>
</feature>
<dbReference type="Pfam" id="PF00121">
    <property type="entry name" value="TIM"/>
    <property type="match status" value="1"/>
</dbReference>
<dbReference type="InterPro" id="IPR013785">
    <property type="entry name" value="Aldolase_TIM"/>
</dbReference>
<dbReference type="InterPro" id="IPR000652">
    <property type="entry name" value="Triosephosphate_isomerase"/>
</dbReference>
<keyword evidence="9" id="KW-1185">Reference proteome</keyword>
<keyword evidence="3" id="KW-0547">Nucleotide-binding</keyword>
<dbReference type="SUPFAM" id="SSF51351">
    <property type="entry name" value="Triosephosphate isomerase (TIM)"/>
    <property type="match status" value="1"/>
</dbReference>
<accession>A0A388KUR8</accession>
<dbReference type="Gene3D" id="3.90.640.10">
    <property type="entry name" value="Actin, Chain A, domain 4"/>
    <property type="match status" value="1"/>
</dbReference>
<dbReference type="AlphaFoldDB" id="A0A388KUR8"/>
<feature type="region of interest" description="Disordered" evidence="7">
    <location>
        <begin position="940"/>
        <end position="988"/>
    </location>
</feature>
<feature type="region of interest" description="Disordered" evidence="7">
    <location>
        <begin position="410"/>
        <end position="436"/>
    </location>
</feature>
<feature type="compositionally biased region" description="Basic and acidic residues" evidence="7">
    <location>
        <begin position="1060"/>
        <end position="1071"/>
    </location>
</feature>
<dbReference type="PANTHER" id="PTHR19375">
    <property type="entry name" value="HEAT SHOCK PROTEIN 70KDA"/>
    <property type="match status" value="1"/>
</dbReference>
<evidence type="ECO:0000256" key="1">
    <source>
        <dbReference type="ARBA" id="ARBA00007422"/>
    </source>
</evidence>
<dbReference type="InterPro" id="IPR035990">
    <property type="entry name" value="TIM_sf"/>
</dbReference>
<dbReference type="GO" id="GO:0004807">
    <property type="term" value="F:triose-phosphate isomerase activity"/>
    <property type="evidence" value="ECO:0007669"/>
    <property type="project" value="InterPro"/>
</dbReference>
<evidence type="ECO:0000256" key="3">
    <source>
        <dbReference type="ARBA" id="ARBA00022741"/>
    </source>
</evidence>
<comment type="similarity">
    <text evidence="1">Belongs to the triosephosphate isomerase family.</text>
</comment>
<dbReference type="Pfam" id="PF00012">
    <property type="entry name" value="HSP70"/>
    <property type="match status" value="1"/>
</dbReference>
<name>A0A388KUR8_CHABU</name>
<dbReference type="InterPro" id="IPR043129">
    <property type="entry name" value="ATPase_NBD"/>
</dbReference>
<keyword evidence="5" id="KW-0413">Isomerase</keyword>
<reference evidence="8 9" key="1">
    <citation type="journal article" date="2018" name="Cell">
        <title>The Chara Genome: Secondary Complexity and Implications for Plant Terrestrialization.</title>
        <authorList>
            <person name="Nishiyama T."/>
            <person name="Sakayama H."/>
            <person name="Vries J.D."/>
            <person name="Buschmann H."/>
            <person name="Saint-Marcoux D."/>
            <person name="Ullrich K.K."/>
            <person name="Haas F.B."/>
            <person name="Vanderstraeten L."/>
            <person name="Becker D."/>
            <person name="Lang D."/>
            <person name="Vosolsobe S."/>
            <person name="Rombauts S."/>
            <person name="Wilhelmsson P.K.I."/>
            <person name="Janitza P."/>
            <person name="Kern R."/>
            <person name="Heyl A."/>
            <person name="Rumpler F."/>
            <person name="Villalobos L.I.A.C."/>
            <person name="Clay J.M."/>
            <person name="Skokan R."/>
            <person name="Toyoda A."/>
            <person name="Suzuki Y."/>
            <person name="Kagoshima H."/>
            <person name="Schijlen E."/>
            <person name="Tajeshwar N."/>
            <person name="Catarino B."/>
            <person name="Hetherington A.J."/>
            <person name="Saltykova A."/>
            <person name="Bonnot C."/>
            <person name="Breuninger H."/>
            <person name="Symeonidi A."/>
            <person name="Radhakrishnan G.V."/>
            <person name="Van Nieuwerburgh F."/>
            <person name="Deforce D."/>
            <person name="Chang C."/>
            <person name="Karol K.G."/>
            <person name="Hedrich R."/>
            <person name="Ulvskov P."/>
            <person name="Glockner G."/>
            <person name="Delwiche C.F."/>
            <person name="Petrasek J."/>
            <person name="Van de Peer Y."/>
            <person name="Friml J."/>
            <person name="Beilby M."/>
            <person name="Dolan L."/>
            <person name="Kohara Y."/>
            <person name="Sugano S."/>
            <person name="Fujiyama A."/>
            <person name="Delaux P.-M."/>
            <person name="Quint M."/>
            <person name="TheiBen G."/>
            <person name="Hagemann M."/>
            <person name="Harholt J."/>
            <person name="Dunand C."/>
            <person name="Zachgo S."/>
            <person name="Langdale J."/>
            <person name="Maumus F."/>
            <person name="Straeten D.V.D."/>
            <person name="Gould S.B."/>
            <person name="Rensing S.A."/>
        </authorList>
    </citation>
    <scope>NUCLEOTIDE SEQUENCE [LARGE SCALE GENOMIC DNA]</scope>
    <source>
        <strain evidence="8 9">S276</strain>
    </source>
</reference>
<dbReference type="SUPFAM" id="SSF53067">
    <property type="entry name" value="Actin-like ATPase domain"/>
    <property type="match status" value="2"/>
</dbReference>
<keyword evidence="4" id="KW-0067">ATP-binding</keyword>
<evidence type="ECO:0000256" key="2">
    <source>
        <dbReference type="ARBA" id="ARBA00011738"/>
    </source>
</evidence>
<evidence type="ECO:0000313" key="9">
    <source>
        <dbReference type="Proteomes" id="UP000265515"/>
    </source>
</evidence>
<protein>
    <submittedName>
        <fullName evidence="8">Uncharacterized protein</fullName>
    </submittedName>
</protein>
<feature type="region of interest" description="Disordered" evidence="7">
    <location>
        <begin position="501"/>
        <end position="526"/>
    </location>
</feature>
<gene>
    <name evidence="8" type="ORF">CBR_g17128</name>
</gene>